<keyword evidence="1" id="KW-0472">Membrane</keyword>
<dbReference type="EMBL" id="MGAY01000011">
    <property type="protein sequence ID" value="OGK57147.1"/>
    <property type="molecule type" value="Genomic_DNA"/>
</dbReference>
<dbReference type="AlphaFoldDB" id="A0A1F7JNJ2"/>
<dbReference type="InterPro" id="IPR007497">
    <property type="entry name" value="SIMPL/DUF541"/>
</dbReference>
<sequence>MENKNELYKPVIIYSAIIAVSIFALQLIKTLDISYPITITTTTKTTELAVVGESKLEIVPDIAYVDAGITVNSASSVQIAKETINTTNNKIVESLKDLGIKKEDIKTSNYSIYPDYNYENNVNRIRGFTGNATVSITVRDTNQVSQVIEKATAAGANQINGARYSIEKPELYREKVRSMAISNAREQAMNLAKNLGIRLGKITNIVESTPDSGFIPYSLKALPMGGGGGNSATMEPGTQTVTSTVTLYFEKR</sequence>
<protein>
    <recommendedName>
        <fullName evidence="4">SIMPL domain-containing protein</fullName>
    </recommendedName>
</protein>
<evidence type="ECO:0000256" key="1">
    <source>
        <dbReference type="SAM" id="Phobius"/>
    </source>
</evidence>
<dbReference type="InterPro" id="IPR052022">
    <property type="entry name" value="26kDa_periplasmic_antigen"/>
</dbReference>
<dbReference type="Proteomes" id="UP000176376">
    <property type="component" value="Unassembled WGS sequence"/>
</dbReference>
<dbReference type="PANTHER" id="PTHR34387:SF2">
    <property type="entry name" value="SLR1258 PROTEIN"/>
    <property type="match status" value="1"/>
</dbReference>
<evidence type="ECO:0000313" key="3">
    <source>
        <dbReference type="Proteomes" id="UP000176376"/>
    </source>
</evidence>
<evidence type="ECO:0008006" key="4">
    <source>
        <dbReference type="Google" id="ProtNLM"/>
    </source>
</evidence>
<dbReference type="GO" id="GO:0006974">
    <property type="term" value="P:DNA damage response"/>
    <property type="evidence" value="ECO:0007669"/>
    <property type="project" value="TreeGrafter"/>
</dbReference>
<gene>
    <name evidence="2" type="ORF">A3J15_00175</name>
</gene>
<evidence type="ECO:0000313" key="2">
    <source>
        <dbReference type="EMBL" id="OGK57147.1"/>
    </source>
</evidence>
<name>A0A1F7JNJ2_9BACT</name>
<comment type="caution">
    <text evidence="2">The sequence shown here is derived from an EMBL/GenBank/DDBJ whole genome shotgun (WGS) entry which is preliminary data.</text>
</comment>
<accession>A0A1F7JNJ2</accession>
<dbReference type="STRING" id="1802074.A3J15_00175"/>
<dbReference type="PANTHER" id="PTHR34387">
    <property type="entry name" value="SLR1258 PROTEIN"/>
    <property type="match status" value="1"/>
</dbReference>
<reference evidence="2 3" key="1">
    <citation type="journal article" date="2016" name="Nat. Commun.">
        <title>Thousands of microbial genomes shed light on interconnected biogeochemical processes in an aquifer system.</title>
        <authorList>
            <person name="Anantharaman K."/>
            <person name="Brown C.T."/>
            <person name="Hug L.A."/>
            <person name="Sharon I."/>
            <person name="Castelle C.J."/>
            <person name="Probst A.J."/>
            <person name="Thomas B.C."/>
            <person name="Singh A."/>
            <person name="Wilkins M.J."/>
            <person name="Karaoz U."/>
            <person name="Brodie E.L."/>
            <person name="Williams K.H."/>
            <person name="Hubbard S.S."/>
            <person name="Banfield J.F."/>
        </authorList>
    </citation>
    <scope>NUCLEOTIDE SEQUENCE [LARGE SCALE GENOMIC DNA]</scope>
</reference>
<organism evidence="2 3">
    <name type="scientific">Candidatus Roizmanbacteria bacterium RIFCSPLOWO2_02_FULL_38_10</name>
    <dbReference type="NCBI Taxonomy" id="1802074"/>
    <lineage>
        <taxon>Bacteria</taxon>
        <taxon>Candidatus Roizmaniibacteriota</taxon>
    </lineage>
</organism>
<keyword evidence="1" id="KW-1133">Transmembrane helix</keyword>
<proteinExistence type="predicted"/>
<dbReference type="Pfam" id="PF04402">
    <property type="entry name" value="SIMPL"/>
    <property type="match status" value="1"/>
</dbReference>
<dbReference type="Gene3D" id="3.30.70.2970">
    <property type="entry name" value="Protein of unknown function (DUF541), domain 2"/>
    <property type="match status" value="1"/>
</dbReference>
<dbReference type="Gene3D" id="3.30.110.170">
    <property type="entry name" value="Protein of unknown function (DUF541), domain 1"/>
    <property type="match status" value="1"/>
</dbReference>
<feature type="transmembrane region" description="Helical" evidence="1">
    <location>
        <begin position="7"/>
        <end position="28"/>
    </location>
</feature>
<keyword evidence="1" id="KW-0812">Transmembrane</keyword>